<name>A0A7C9P308_9GAMM</name>
<evidence type="ECO:0000313" key="2">
    <source>
        <dbReference type="Proteomes" id="UP000480312"/>
    </source>
</evidence>
<dbReference type="EMBL" id="JAAEHK010000002">
    <property type="protein sequence ID" value="NDL69336.1"/>
    <property type="molecule type" value="Genomic_DNA"/>
</dbReference>
<dbReference type="Proteomes" id="UP000480312">
    <property type="component" value="Unassembled WGS sequence"/>
</dbReference>
<dbReference type="AlphaFoldDB" id="A0A7C9P308"/>
<dbReference type="RefSeq" id="WP_162217283.1">
    <property type="nucleotide sequence ID" value="NZ_JAAEHK010000002.1"/>
</dbReference>
<comment type="caution">
    <text evidence="1">The sequence shown here is derived from an EMBL/GenBank/DDBJ whole genome shotgun (WGS) entry which is preliminary data.</text>
</comment>
<evidence type="ECO:0000313" key="1">
    <source>
        <dbReference type="EMBL" id="NDL69336.1"/>
    </source>
</evidence>
<organism evidence="1 2">
    <name type="scientific">Vreelandella alkaliphila</name>
    <dbReference type="NCBI Taxonomy" id="272774"/>
    <lineage>
        <taxon>Bacteria</taxon>
        <taxon>Pseudomonadati</taxon>
        <taxon>Pseudomonadota</taxon>
        <taxon>Gammaproteobacteria</taxon>
        <taxon>Oceanospirillales</taxon>
        <taxon>Halomonadaceae</taxon>
        <taxon>Vreelandella</taxon>
    </lineage>
</organism>
<protein>
    <submittedName>
        <fullName evidence="1">Uncharacterized protein</fullName>
    </submittedName>
</protein>
<accession>A0A7C9P308</accession>
<gene>
    <name evidence="1" type="ORF">GPL32_02280</name>
</gene>
<reference evidence="1 2" key="1">
    <citation type="submission" date="2020-01" db="EMBL/GenBank/DDBJ databases">
        <title>Whole genome sequencing of Halomonas alkaliphila strain LS44.</title>
        <authorList>
            <person name="Kumar S."/>
            <person name="Paul D."/>
            <person name="Shouche Y."/>
            <person name="Suryavanshi M.V."/>
        </authorList>
    </citation>
    <scope>NUCLEOTIDE SEQUENCE [LARGE SCALE GENOMIC DNA]</scope>
    <source>
        <strain evidence="1 2">LS44</strain>
    </source>
</reference>
<dbReference type="OrthoDB" id="8913274at2"/>
<proteinExistence type="predicted"/>
<sequence>MRQVYHYTNQTQKLPLILDAGHLLPRADQAGERPLLWFSAHPYWEPTATKPRWLGGYLQQLTFAEYRNQFGCVRFALAADDARLMPWRVACKFAGIPKRHVYAMEEVGRKQGGKPKQWFAVSGAISLDEVQIEVLNGDKWEVAS</sequence>